<name>A0A238YLP2_HALEZ</name>
<protein>
    <submittedName>
        <fullName evidence="1">Uncharacterized protein</fullName>
    </submittedName>
</protein>
<dbReference type="AlphaFoldDB" id="A0A238YLP2"/>
<reference evidence="1 2" key="1">
    <citation type="submission" date="2017-06" db="EMBL/GenBank/DDBJ databases">
        <authorList>
            <person name="Kim H.J."/>
            <person name="Triplett B.A."/>
        </authorList>
    </citation>
    <scope>NUCLEOTIDE SEQUENCE [LARGE SCALE GENOMIC DNA]</scope>
    <source>
        <strain evidence="1 2">DSM 19316</strain>
    </source>
</reference>
<organism evidence="1 2">
    <name type="scientific">Halorubrum ezzemoulense</name>
    <name type="common">Halorubrum chaoviator</name>
    <dbReference type="NCBI Taxonomy" id="337243"/>
    <lineage>
        <taxon>Archaea</taxon>
        <taxon>Methanobacteriati</taxon>
        <taxon>Methanobacteriota</taxon>
        <taxon>Stenosarchaea group</taxon>
        <taxon>Halobacteria</taxon>
        <taxon>Halobacteriales</taxon>
        <taxon>Haloferacaceae</taxon>
        <taxon>Halorubrum</taxon>
    </lineage>
</organism>
<gene>
    <name evidence="1" type="ORF">SAMN06266787_1152</name>
</gene>
<accession>A0A238YLP2</accession>
<evidence type="ECO:0000313" key="1">
    <source>
        <dbReference type="EMBL" id="SNR72075.1"/>
    </source>
</evidence>
<proteinExistence type="predicted"/>
<sequence length="339" mass="38400">MSKIKLPDGVLSSSLTDPDSYTKERLTVLWAVTLWYNGIGIRHGSDVYHIGTSKPPSLQTLLGCSDEEWETDYKPAFEHLSEQNGFTEKTILRKKVSWAPTAAFLKLTSKLFSDYLKLIVVPNSTFNPDKGHIGDPLESLPHRTATEQAVSWLEAAGCPWKLYPGQPGHPRADIHGSPRSSAQLDTKMDAEIEVISDHNNMEMYAKKYAMFTERSGNSTWIFQNREAAGKAINFLSEGNISGYLDNRNPPCNIDNAHVRNPKNYAIKTLNRYLKQSREKPQYTCPGMDYIQTITGVHESRSQDLIRLPVSFWRTDTDEVEFITRSKTRSSLTLEQLDRV</sequence>
<dbReference type="Proteomes" id="UP000198297">
    <property type="component" value="Unassembled WGS sequence"/>
</dbReference>
<dbReference type="RefSeq" id="WP_141134121.1">
    <property type="nucleotide sequence ID" value="NZ_FZNK01000015.1"/>
</dbReference>
<dbReference type="EMBL" id="FZNK01000015">
    <property type="protein sequence ID" value="SNR72075.1"/>
    <property type="molecule type" value="Genomic_DNA"/>
</dbReference>
<evidence type="ECO:0000313" key="2">
    <source>
        <dbReference type="Proteomes" id="UP000198297"/>
    </source>
</evidence>